<keyword evidence="1" id="KW-0732">Signal</keyword>
<gene>
    <name evidence="2" type="ORF">PRZ48_007470</name>
</gene>
<protein>
    <submittedName>
        <fullName evidence="2">Uncharacterized protein</fullName>
    </submittedName>
</protein>
<comment type="caution">
    <text evidence="2">The sequence shown here is derived from an EMBL/GenBank/DDBJ whole genome shotgun (WGS) entry which is preliminary data.</text>
</comment>
<organism evidence="2 3">
    <name type="scientific">Zasmidium cellare</name>
    <name type="common">Wine cellar mold</name>
    <name type="synonym">Racodium cellare</name>
    <dbReference type="NCBI Taxonomy" id="395010"/>
    <lineage>
        <taxon>Eukaryota</taxon>
        <taxon>Fungi</taxon>
        <taxon>Dikarya</taxon>
        <taxon>Ascomycota</taxon>
        <taxon>Pezizomycotina</taxon>
        <taxon>Dothideomycetes</taxon>
        <taxon>Dothideomycetidae</taxon>
        <taxon>Mycosphaerellales</taxon>
        <taxon>Mycosphaerellaceae</taxon>
        <taxon>Zasmidium</taxon>
    </lineage>
</organism>
<name>A0ABR0EJF7_ZASCE</name>
<sequence>MYVTAMKTLSLVLLVSGSLAHPRKKLTTHYDDNDPISQTSRVTASVNTDDGLKVQCWEIGGASPVRATTLAGNIEITLFSFSPSVTLFSFDKDDVTSSAVDFRAKPNLFTVKDGLVLIDADVELLNAGSSSQTYVFADVNGDDWFYFEDTTSGRSVKSATESTFNARTISGSDTTLINFRYERTPGHKVLHEGRCNFAGLRPVEEGKGDVDAREGGWRFKEQL</sequence>
<evidence type="ECO:0000313" key="3">
    <source>
        <dbReference type="Proteomes" id="UP001305779"/>
    </source>
</evidence>
<proteinExistence type="predicted"/>
<keyword evidence="3" id="KW-1185">Reference proteome</keyword>
<feature type="chain" id="PRO_5047167131" evidence="1">
    <location>
        <begin position="21"/>
        <end position="223"/>
    </location>
</feature>
<dbReference type="Proteomes" id="UP001305779">
    <property type="component" value="Unassembled WGS sequence"/>
</dbReference>
<dbReference type="EMBL" id="JAXOVC010000005">
    <property type="protein sequence ID" value="KAK4501661.1"/>
    <property type="molecule type" value="Genomic_DNA"/>
</dbReference>
<feature type="signal peptide" evidence="1">
    <location>
        <begin position="1"/>
        <end position="20"/>
    </location>
</feature>
<evidence type="ECO:0000313" key="2">
    <source>
        <dbReference type="EMBL" id="KAK4501661.1"/>
    </source>
</evidence>
<evidence type="ECO:0000256" key="1">
    <source>
        <dbReference type="SAM" id="SignalP"/>
    </source>
</evidence>
<accession>A0ABR0EJF7</accession>
<reference evidence="2 3" key="1">
    <citation type="journal article" date="2023" name="G3 (Bethesda)">
        <title>A chromosome-level genome assembly of Zasmidium syzygii isolated from banana leaves.</title>
        <authorList>
            <person name="van Westerhoven A.C."/>
            <person name="Mehrabi R."/>
            <person name="Talebi R."/>
            <person name="Steentjes M.B.F."/>
            <person name="Corcolon B."/>
            <person name="Chong P.A."/>
            <person name="Kema G.H.J."/>
            <person name="Seidl M.F."/>
        </authorList>
    </citation>
    <scope>NUCLEOTIDE SEQUENCE [LARGE SCALE GENOMIC DNA]</scope>
    <source>
        <strain evidence="2 3">P124</strain>
    </source>
</reference>